<dbReference type="AlphaFoldDB" id="S3D2S1"/>
<dbReference type="EMBL" id="KE145371">
    <property type="protein sequence ID" value="EPE26331.1"/>
    <property type="molecule type" value="Genomic_DNA"/>
</dbReference>
<evidence type="ECO:0000313" key="2">
    <source>
        <dbReference type="EMBL" id="EPE26331.1"/>
    </source>
</evidence>
<sequence>MNEESPPEYQAHISSTNTENTSQDAPPAYPGDVRIHTFEESRWSKEKITKPSGELSFHTNRLARNGHKDYKLKYDKSVPRVWMTSGCEESSAGWDVQHFGKYIVEPDRNCKFCEKGLFSHSAEGVDMAHEATANFKVIAEREEKKRHLFRASKSKKP</sequence>
<dbReference type="RefSeq" id="XP_008087650.1">
    <property type="nucleotide sequence ID" value="XM_008089459.1"/>
</dbReference>
<feature type="compositionally biased region" description="Polar residues" evidence="1">
    <location>
        <begin position="12"/>
        <end position="24"/>
    </location>
</feature>
<gene>
    <name evidence="2" type="ORF">GLAREA_02243</name>
</gene>
<evidence type="ECO:0000256" key="1">
    <source>
        <dbReference type="SAM" id="MobiDB-lite"/>
    </source>
</evidence>
<feature type="region of interest" description="Disordered" evidence="1">
    <location>
        <begin position="1"/>
        <end position="31"/>
    </location>
</feature>
<keyword evidence="3" id="KW-1185">Reference proteome</keyword>
<reference evidence="2 3" key="1">
    <citation type="journal article" date="2013" name="BMC Genomics">
        <title>Genomics-driven discovery of the pneumocandin biosynthetic gene cluster in the fungus Glarea lozoyensis.</title>
        <authorList>
            <person name="Chen L."/>
            <person name="Yue Q."/>
            <person name="Zhang X."/>
            <person name="Xiang M."/>
            <person name="Wang C."/>
            <person name="Li S."/>
            <person name="Che Y."/>
            <person name="Ortiz-Lopez F.J."/>
            <person name="Bills G.F."/>
            <person name="Liu X."/>
            <person name="An Z."/>
        </authorList>
    </citation>
    <scope>NUCLEOTIDE SEQUENCE [LARGE SCALE GENOMIC DNA]</scope>
    <source>
        <strain evidence="3">ATCC 20868 / MF5171</strain>
    </source>
</reference>
<dbReference type="Proteomes" id="UP000016922">
    <property type="component" value="Unassembled WGS sequence"/>
</dbReference>
<evidence type="ECO:0000313" key="3">
    <source>
        <dbReference type="Proteomes" id="UP000016922"/>
    </source>
</evidence>
<accession>S3D2S1</accession>
<name>S3D2S1_GLAL2</name>
<dbReference type="KEGG" id="glz:GLAREA_02243"/>
<organism evidence="2 3">
    <name type="scientific">Glarea lozoyensis (strain ATCC 20868 / MF5171)</name>
    <dbReference type="NCBI Taxonomy" id="1116229"/>
    <lineage>
        <taxon>Eukaryota</taxon>
        <taxon>Fungi</taxon>
        <taxon>Dikarya</taxon>
        <taxon>Ascomycota</taxon>
        <taxon>Pezizomycotina</taxon>
        <taxon>Leotiomycetes</taxon>
        <taxon>Helotiales</taxon>
        <taxon>Helotiaceae</taxon>
        <taxon>Glarea</taxon>
    </lineage>
</organism>
<proteinExistence type="predicted"/>
<dbReference type="HOGENOM" id="CLU_1678069_0_0_1"/>
<protein>
    <submittedName>
        <fullName evidence="2">Uncharacterized protein</fullName>
    </submittedName>
</protein>
<dbReference type="GeneID" id="19461301"/>